<feature type="active site" description="Proton donor" evidence="3">
    <location>
        <position position="350"/>
    </location>
</feature>
<evidence type="ECO:0000259" key="4">
    <source>
        <dbReference type="Pfam" id="PF02784"/>
    </source>
</evidence>
<evidence type="ECO:0000313" key="5">
    <source>
        <dbReference type="EMBL" id="UJG40149.1"/>
    </source>
</evidence>
<dbReference type="InterPro" id="IPR029066">
    <property type="entry name" value="PLP-binding_barrel"/>
</dbReference>
<dbReference type="Gene3D" id="2.40.37.10">
    <property type="entry name" value="Lyase, Ornithine Decarboxylase, Chain A, domain 1"/>
    <property type="match status" value="1"/>
</dbReference>
<feature type="modified residue" description="N6-(pyridoxal phosphate)lysine" evidence="3">
    <location>
        <position position="69"/>
    </location>
</feature>
<evidence type="ECO:0000256" key="3">
    <source>
        <dbReference type="PIRSR" id="PIRSR600183-50"/>
    </source>
</evidence>
<sequence>MKNLISSFSYLDYKTNLLTLNNIPLNELIKDVDTPFFLYLPKRFEQNYLALKNSLSKYLPNFQIFYAVKANYLGKILLDAKKLGLGLEVMSLFELLLARKTEYSFDNLVFNGPAKTETELTTYLDNSSDARINVESLNELILIEKIAKKMKIKPRITVRIHPHLSKKTEKRMLIKKSSKLGIDYERAKKLFSFAKDSEFLEPVGVHVHVGTNLSSHEFFDELFDFMNGYIESLRKIGIEIKEANLGGGLAPPNILIRKDFSLYRFAEQVATKFEHYKDILFLFEPGRYLVSDSFIAITKILQTKKSWGRKWAFTDIGANSLVPLRYSIYSVVPLVFKGKGQYCNLGGPLCLPVDIITKEAVDFVVENNDLLAVLNCGAYTLSMSEQFGYPRPPVYELNEKGKLRLIKPSDDIERMVEENFYNLE</sequence>
<dbReference type="PROSITE" id="PS00878">
    <property type="entry name" value="ODR_DC_2_1"/>
    <property type="match status" value="1"/>
</dbReference>
<dbReference type="InterPro" id="IPR022653">
    <property type="entry name" value="De-COase2_pyr-phos_BS"/>
</dbReference>
<dbReference type="AlphaFoldDB" id="A0A9Y1BJG3"/>
<gene>
    <name evidence="5" type="ORF">K9W45_09930</name>
</gene>
<comment type="cofactor">
    <cofactor evidence="1 3">
        <name>pyridoxal 5'-phosphate</name>
        <dbReference type="ChEBI" id="CHEBI:597326"/>
    </cofactor>
</comment>
<dbReference type="GO" id="GO:0009089">
    <property type="term" value="P:lysine biosynthetic process via diaminopimelate"/>
    <property type="evidence" value="ECO:0007669"/>
    <property type="project" value="TreeGrafter"/>
</dbReference>
<dbReference type="InterPro" id="IPR000183">
    <property type="entry name" value="Orn/DAP/Arg_de-COase"/>
</dbReference>
<accession>A0A9Y1BJG3</accession>
<reference evidence="5" key="1">
    <citation type="journal article" date="2022" name="Nat. Microbiol.">
        <title>Unique mobile elements and scalable gene flow at the prokaryote-eukaryote boundary revealed by circularized Asgard archaea genomes.</title>
        <authorList>
            <person name="Wu F."/>
            <person name="Speth D.R."/>
            <person name="Philosof A."/>
            <person name="Cremiere A."/>
            <person name="Narayanan A."/>
            <person name="Barco R.A."/>
            <person name="Connon S.A."/>
            <person name="Amend J.P."/>
            <person name="Antoshechkin I.A."/>
            <person name="Orphan V.J."/>
        </authorList>
    </citation>
    <scope>NUCLEOTIDE SEQUENCE</scope>
    <source>
        <strain evidence="5">PM71</strain>
    </source>
</reference>
<dbReference type="Pfam" id="PF02784">
    <property type="entry name" value="Orn_Arg_deC_N"/>
    <property type="match status" value="1"/>
</dbReference>
<dbReference type="EMBL" id="CP084166">
    <property type="protein sequence ID" value="UJG40149.1"/>
    <property type="molecule type" value="Genomic_DNA"/>
</dbReference>
<dbReference type="GO" id="GO:0008836">
    <property type="term" value="F:diaminopimelate decarboxylase activity"/>
    <property type="evidence" value="ECO:0007669"/>
    <property type="project" value="TreeGrafter"/>
</dbReference>
<dbReference type="PANTHER" id="PTHR43727">
    <property type="entry name" value="DIAMINOPIMELATE DECARBOXYLASE"/>
    <property type="match status" value="1"/>
</dbReference>
<name>A0A9Y1BJG3_9ARCH</name>
<dbReference type="SUPFAM" id="SSF50621">
    <property type="entry name" value="Alanine racemase C-terminal domain-like"/>
    <property type="match status" value="1"/>
</dbReference>
<dbReference type="PRINTS" id="PR01179">
    <property type="entry name" value="ODADCRBXLASE"/>
</dbReference>
<dbReference type="Gene3D" id="3.20.20.10">
    <property type="entry name" value="Alanine racemase"/>
    <property type="match status" value="1"/>
</dbReference>
<feature type="domain" description="Orn/DAP/Arg decarboxylase 2 N-terminal" evidence="4">
    <location>
        <begin position="54"/>
        <end position="291"/>
    </location>
</feature>
<dbReference type="PANTHER" id="PTHR43727:SF2">
    <property type="entry name" value="GROUP IV DECARBOXYLASE"/>
    <property type="match status" value="1"/>
</dbReference>
<evidence type="ECO:0000256" key="2">
    <source>
        <dbReference type="ARBA" id="ARBA00022898"/>
    </source>
</evidence>
<dbReference type="Proteomes" id="UP001201020">
    <property type="component" value="Chromosome"/>
</dbReference>
<keyword evidence="2 3" id="KW-0663">Pyridoxal phosphate</keyword>
<protein>
    <recommendedName>
        <fullName evidence="4">Orn/DAP/Arg decarboxylase 2 N-terminal domain-containing protein</fullName>
    </recommendedName>
</protein>
<dbReference type="InterPro" id="IPR022644">
    <property type="entry name" value="De-COase2_N"/>
</dbReference>
<dbReference type="InterPro" id="IPR009006">
    <property type="entry name" value="Ala_racemase/Decarboxylase_C"/>
</dbReference>
<organism evidence="5">
    <name type="scientific">Candidatus Heimdallarchaeum aukensis</name>
    <dbReference type="NCBI Taxonomy" id="2876573"/>
    <lineage>
        <taxon>Archaea</taxon>
        <taxon>Promethearchaeati</taxon>
        <taxon>Candidatus Heimdallarchaeota</taxon>
        <taxon>Candidatus Heimdallarchaeia (ex Rinke et al. 2021) (nom. nud.)</taxon>
        <taxon>Candidatus Heimdallarchaeales</taxon>
        <taxon>Candidatus Heimdallarchaeaceae</taxon>
        <taxon>Candidatus Heimdallarchaeum</taxon>
    </lineage>
</organism>
<dbReference type="SUPFAM" id="SSF51419">
    <property type="entry name" value="PLP-binding barrel"/>
    <property type="match status" value="1"/>
</dbReference>
<proteinExistence type="predicted"/>
<evidence type="ECO:0000256" key="1">
    <source>
        <dbReference type="ARBA" id="ARBA00001933"/>
    </source>
</evidence>